<reference evidence="3" key="1">
    <citation type="submission" date="2014-03" db="EMBL/GenBank/DDBJ databases">
        <authorList>
            <person name="Aksoy S."/>
            <person name="Warren W."/>
            <person name="Wilson R.K."/>
        </authorList>
    </citation>
    <scope>NUCLEOTIDE SEQUENCE [LARGE SCALE GENOMIC DNA]</scope>
    <source>
        <strain evidence="3">IAEA</strain>
    </source>
</reference>
<keyword evidence="1" id="KW-0812">Transmembrane</keyword>
<sequence>MNRWHFNFAYAKWLVVMPTATFSVPFYGVLTIAFLTNMYMSEKKAHIPMYSIIIHSRSPGYGSTHHLKSFNCDIRCHYTIIEDGHCMSKNKSHCHHKTLNAIMNMKRFPFLRYSLKIISNISSQGENEPNNARNDSVGERIIYGYVSTSIKCESLCVQPYHKY</sequence>
<dbReference type="EnsemblMetazoa" id="GBRI007011-RA">
    <property type="protein sequence ID" value="GBRI007011-PA"/>
    <property type="gene ID" value="GBRI007011"/>
</dbReference>
<feature type="transmembrane region" description="Helical" evidence="1">
    <location>
        <begin position="20"/>
        <end position="40"/>
    </location>
</feature>
<accession>A0A1A9W5G8</accession>
<dbReference type="VEuPathDB" id="VectorBase:GBRI007011"/>
<protein>
    <submittedName>
        <fullName evidence="2">Uncharacterized protein</fullName>
    </submittedName>
</protein>
<evidence type="ECO:0000313" key="3">
    <source>
        <dbReference type="Proteomes" id="UP000091820"/>
    </source>
</evidence>
<dbReference type="AlphaFoldDB" id="A0A1A9W5G8"/>
<keyword evidence="3" id="KW-1185">Reference proteome</keyword>
<keyword evidence="1" id="KW-1133">Transmembrane helix</keyword>
<evidence type="ECO:0000313" key="2">
    <source>
        <dbReference type="EnsemblMetazoa" id="GBRI007011-PA"/>
    </source>
</evidence>
<proteinExistence type="predicted"/>
<dbReference type="Proteomes" id="UP000091820">
    <property type="component" value="Unassembled WGS sequence"/>
</dbReference>
<organism evidence="2 3">
    <name type="scientific">Glossina brevipalpis</name>
    <dbReference type="NCBI Taxonomy" id="37001"/>
    <lineage>
        <taxon>Eukaryota</taxon>
        <taxon>Metazoa</taxon>
        <taxon>Ecdysozoa</taxon>
        <taxon>Arthropoda</taxon>
        <taxon>Hexapoda</taxon>
        <taxon>Insecta</taxon>
        <taxon>Pterygota</taxon>
        <taxon>Neoptera</taxon>
        <taxon>Endopterygota</taxon>
        <taxon>Diptera</taxon>
        <taxon>Brachycera</taxon>
        <taxon>Muscomorpha</taxon>
        <taxon>Hippoboscoidea</taxon>
        <taxon>Glossinidae</taxon>
        <taxon>Glossina</taxon>
    </lineage>
</organism>
<reference evidence="2" key="2">
    <citation type="submission" date="2020-05" db="UniProtKB">
        <authorList>
            <consortium name="EnsemblMetazoa"/>
        </authorList>
    </citation>
    <scope>IDENTIFICATION</scope>
    <source>
        <strain evidence="2">IAEA</strain>
    </source>
</reference>
<evidence type="ECO:0000256" key="1">
    <source>
        <dbReference type="SAM" id="Phobius"/>
    </source>
</evidence>
<name>A0A1A9W5G8_9MUSC</name>
<keyword evidence="1" id="KW-0472">Membrane</keyword>